<reference evidence="1" key="1">
    <citation type="submission" date="2022-08" db="EMBL/GenBank/DDBJ databases">
        <title>A Global Phylogenomic Analysis of the Shiitake Genus Lentinula.</title>
        <authorList>
            <consortium name="DOE Joint Genome Institute"/>
            <person name="Sierra-Patev S."/>
            <person name="Min B."/>
            <person name="Naranjo-Ortiz M."/>
            <person name="Looney B."/>
            <person name="Konkel Z."/>
            <person name="Slot J.C."/>
            <person name="Sakamoto Y."/>
            <person name="Steenwyk J.L."/>
            <person name="Rokas A."/>
            <person name="Carro J."/>
            <person name="Camarero S."/>
            <person name="Ferreira P."/>
            <person name="Molpeceres G."/>
            <person name="Ruiz-Duenas F.J."/>
            <person name="Serrano A."/>
            <person name="Henrissat B."/>
            <person name="Drula E."/>
            <person name="Hughes K.W."/>
            <person name="Mata J.L."/>
            <person name="Ishikawa N.K."/>
            <person name="Vargas-Isla R."/>
            <person name="Ushijima S."/>
            <person name="Smith C.A."/>
            <person name="Ahrendt S."/>
            <person name="Andreopoulos W."/>
            <person name="He G."/>
            <person name="Labutti K."/>
            <person name="Lipzen A."/>
            <person name="Ng V."/>
            <person name="Riley R."/>
            <person name="Sandor L."/>
            <person name="Barry K."/>
            <person name="Martinez A.T."/>
            <person name="Xiao Y."/>
            <person name="Gibbons J.G."/>
            <person name="Terashima K."/>
            <person name="Grigoriev I.V."/>
            <person name="Hibbett D.S."/>
        </authorList>
    </citation>
    <scope>NUCLEOTIDE SEQUENCE</scope>
    <source>
        <strain evidence="1">RHP3577 ss4</strain>
    </source>
</reference>
<gene>
    <name evidence="1" type="ORF">C8R41DRAFT_862232</name>
</gene>
<accession>A0ABQ8W2R8</accession>
<sequence length="363" mass="40709">MILDMDVDMNKENRFNIRILFHILVSISFFFTNTDQRNTNRGHCRPPGFPFSHYCSVLKKKAIVDEAEKLLKDFKPVTCVVSEHIKTIEAFEAKAVSTAKETEEKIDVELGDLQATQADIEEARPFQDLTVLDIGEAHPRIIETVETMMKKGKWSVPGYKEKFGDLNLISTYLPSQYPVNDPVPKLRAVPLPWCILWANLKGKRRRSEEASDWLTRGTGSGLLVKEFFLIMIQLTLWFIQLAVTIGTPCITPSNPFTGPPPPHLIYAQGPIPAPYPLPPGVLPHPPPISHPTAQQQHPQLPLSRPDMNIIFDSNPKHLPSAGVANVKQFVLSKTSTMARICRTYCEGGWTGPIPTDSRDVDVL</sequence>
<dbReference type="SUPFAM" id="SSF161065">
    <property type="entry name" value="ATP synthase D chain-like"/>
    <property type="match status" value="1"/>
</dbReference>
<proteinExistence type="predicted"/>
<evidence type="ECO:0008006" key="3">
    <source>
        <dbReference type="Google" id="ProtNLM"/>
    </source>
</evidence>
<protein>
    <recommendedName>
        <fullName evidence="3">ATP synthase subunit d, mitochondrial</fullName>
    </recommendedName>
</protein>
<dbReference type="EMBL" id="JANVFT010000001">
    <property type="protein sequence ID" value="KAJ4501670.1"/>
    <property type="molecule type" value="Genomic_DNA"/>
</dbReference>
<name>A0ABQ8W2R8_9AGAR</name>
<dbReference type="InterPro" id="IPR036228">
    <property type="entry name" value="ATP_synth_F0_dsu_sf_mt"/>
</dbReference>
<keyword evidence="2" id="KW-1185">Reference proteome</keyword>
<dbReference type="Proteomes" id="UP001150217">
    <property type="component" value="Unassembled WGS sequence"/>
</dbReference>
<comment type="caution">
    <text evidence="1">The sequence shown here is derived from an EMBL/GenBank/DDBJ whole genome shotgun (WGS) entry which is preliminary data.</text>
</comment>
<evidence type="ECO:0000313" key="1">
    <source>
        <dbReference type="EMBL" id="KAJ4501670.1"/>
    </source>
</evidence>
<organism evidence="1 2">
    <name type="scientific">Lentinula lateritia</name>
    <dbReference type="NCBI Taxonomy" id="40482"/>
    <lineage>
        <taxon>Eukaryota</taxon>
        <taxon>Fungi</taxon>
        <taxon>Dikarya</taxon>
        <taxon>Basidiomycota</taxon>
        <taxon>Agaricomycotina</taxon>
        <taxon>Agaricomycetes</taxon>
        <taxon>Agaricomycetidae</taxon>
        <taxon>Agaricales</taxon>
        <taxon>Marasmiineae</taxon>
        <taxon>Omphalotaceae</taxon>
        <taxon>Lentinula</taxon>
    </lineage>
</organism>
<dbReference type="Gene3D" id="6.10.280.70">
    <property type="match status" value="1"/>
</dbReference>
<evidence type="ECO:0000313" key="2">
    <source>
        <dbReference type="Proteomes" id="UP001150217"/>
    </source>
</evidence>